<dbReference type="PANTHER" id="PTHR30270">
    <property type="entry name" value="THIAMINE-MONOPHOSPHATE KINASE"/>
    <property type="match status" value="1"/>
</dbReference>
<dbReference type="SUPFAM" id="SSF55326">
    <property type="entry name" value="PurM N-terminal domain-like"/>
    <property type="match status" value="1"/>
</dbReference>
<sequence length="327" mass="37087">MTTSMNLIKFVRRLNRHPRSILNFFDDAGGFVFNSKYILVKVDGFAASRALYPWCRMSDLGFRAITAAISDVIAKGCRPIVYAISIGVTNNHLIDDIMQGIEEGVRLYGGYVENFDTNFGNDVWVDVFVLAECRVYPVPRSVEADAELILVDRIGSTAIAYIEHYIYGEKPEDESVVERVCRPRAPLSVVDVIEKYRSSIIGSIDISDTFAETLYDLVLASNGKYGIYLDFDPSMIADSNLINYVYEKKRLDVLTGIFISNEEYIPILVVRKQYVEDILNELRDKGFNPYVLGYVTCTTNQVVWRGIKVKKIVWNYAKGRISILNSL</sequence>
<dbReference type="Gene3D" id="3.90.650.10">
    <property type="entry name" value="PurM-like C-terminal domain"/>
    <property type="match status" value="1"/>
</dbReference>
<gene>
    <name evidence="2" type="ORF">EYH02_03870</name>
</gene>
<dbReference type="AlphaFoldDB" id="A0A832YZ51"/>
<reference evidence="2" key="1">
    <citation type="journal article" date="2020" name="ISME J.">
        <title>Gammaproteobacteria mediating utilization of methyl-, sulfur- and petroleum organic compounds in deep ocean hydrothermal plumes.</title>
        <authorList>
            <person name="Zhou Z."/>
            <person name="Liu Y."/>
            <person name="Pan J."/>
            <person name="Cron B.R."/>
            <person name="Toner B.M."/>
            <person name="Anantharaman K."/>
            <person name="Breier J.A."/>
            <person name="Dick G.J."/>
            <person name="Li M."/>
        </authorList>
    </citation>
    <scope>NUCLEOTIDE SEQUENCE</scope>
    <source>
        <strain evidence="2">SZUA-1435</strain>
    </source>
</reference>
<dbReference type="Proteomes" id="UP000605805">
    <property type="component" value="Unassembled WGS sequence"/>
</dbReference>
<dbReference type="InterPro" id="IPR036676">
    <property type="entry name" value="PurM-like_C_sf"/>
</dbReference>
<dbReference type="InterPro" id="IPR016188">
    <property type="entry name" value="PurM-like_N"/>
</dbReference>
<dbReference type="PANTHER" id="PTHR30270:SF0">
    <property type="entry name" value="THIAMINE-MONOPHOSPHATE KINASE"/>
    <property type="match status" value="1"/>
</dbReference>
<evidence type="ECO:0000313" key="2">
    <source>
        <dbReference type="EMBL" id="HIP57192.1"/>
    </source>
</evidence>
<dbReference type="InterPro" id="IPR006283">
    <property type="entry name" value="ThiL-like"/>
</dbReference>
<evidence type="ECO:0000259" key="1">
    <source>
        <dbReference type="Pfam" id="PF00586"/>
    </source>
</evidence>
<proteinExistence type="predicted"/>
<dbReference type="GO" id="GO:0009228">
    <property type="term" value="P:thiamine biosynthetic process"/>
    <property type="evidence" value="ECO:0007669"/>
    <property type="project" value="InterPro"/>
</dbReference>
<dbReference type="EMBL" id="DQTV01000071">
    <property type="protein sequence ID" value="HIP57192.1"/>
    <property type="molecule type" value="Genomic_DNA"/>
</dbReference>
<name>A0A832YZ51_9CREN</name>
<dbReference type="GO" id="GO:0009030">
    <property type="term" value="F:thiamine-phosphate kinase activity"/>
    <property type="evidence" value="ECO:0007669"/>
    <property type="project" value="InterPro"/>
</dbReference>
<dbReference type="Gene3D" id="3.30.1330.10">
    <property type="entry name" value="PurM-like, N-terminal domain"/>
    <property type="match status" value="1"/>
</dbReference>
<evidence type="ECO:0000313" key="3">
    <source>
        <dbReference type="Proteomes" id="UP000605805"/>
    </source>
</evidence>
<dbReference type="Pfam" id="PF00586">
    <property type="entry name" value="AIRS"/>
    <property type="match status" value="1"/>
</dbReference>
<protein>
    <recommendedName>
        <fullName evidence="1">PurM-like N-terminal domain-containing protein</fullName>
    </recommendedName>
</protein>
<dbReference type="SUPFAM" id="SSF56042">
    <property type="entry name" value="PurM C-terminal domain-like"/>
    <property type="match status" value="1"/>
</dbReference>
<accession>A0A832YZ51</accession>
<dbReference type="InterPro" id="IPR036921">
    <property type="entry name" value="PurM-like_N_sf"/>
</dbReference>
<organism evidence="2 3">
    <name type="scientific">Ignisphaera aggregans</name>
    <dbReference type="NCBI Taxonomy" id="334771"/>
    <lineage>
        <taxon>Archaea</taxon>
        <taxon>Thermoproteota</taxon>
        <taxon>Thermoprotei</taxon>
        <taxon>Desulfurococcales</taxon>
        <taxon>Desulfurococcaceae</taxon>
        <taxon>Ignisphaera</taxon>
    </lineage>
</organism>
<feature type="domain" description="PurM-like N-terminal" evidence="1">
    <location>
        <begin position="26"/>
        <end position="129"/>
    </location>
</feature>
<comment type="caution">
    <text evidence="2">The sequence shown here is derived from an EMBL/GenBank/DDBJ whole genome shotgun (WGS) entry which is preliminary data.</text>
</comment>